<keyword evidence="5" id="KW-0433">Leucine-rich repeat</keyword>
<feature type="binding site" evidence="19">
    <location>
        <position position="819"/>
    </location>
    <ligand>
        <name>ATP</name>
        <dbReference type="ChEBI" id="CHEBI:30616"/>
    </ligand>
</feature>
<dbReference type="PROSITE" id="PS50011">
    <property type="entry name" value="PROTEIN_KINASE_DOM"/>
    <property type="match status" value="1"/>
</dbReference>
<organism evidence="23 24">
    <name type="scientific">Dendrobium chrysotoxum</name>
    <name type="common">Orchid</name>
    <dbReference type="NCBI Taxonomy" id="161865"/>
    <lineage>
        <taxon>Eukaryota</taxon>
        <taxon>Viridiplantae</taxon>
        <taxon>Streptophyta</taxon>
        <taxon>Embryophyta</taxon>
        <taxon>Tracheophyta</taxon>
        <taxon>Spermatophyta</taxon>
        <taxon>Magnoliopsida</taxon>
        <taxon>Liliopsida</taxon>
        <taxon>Asparagales</taxon>
        <taxon>Orchidaceae</taxon>
        <taxon>Epidendroideae</taxon>
        <taxon>Malaxideae</taxon>
        <taxon>Dendrobiinae</taxon>
        <taxon>Dendrobium</taxon>
    </lineage>
</organism>
<dbReference type="InterPro" id="IPR055414">
    <property type="entry name" value="LRR_R13L4/SHOC2-like"/>
</dbReference>
<reference evidence="23 24" key="1">
    <citation type="journal article" date="2021" name="Hortic Res">
        <title>Chromosome-scale assembly of the Dendrobium chrysotoxum genome enhances the understanding of orchid evolution.</title>
        <authorList>
            <person name="Zhang Y."/>
            <person name="Zhang G.Q."/>
            <person name="Zhang D."/>
            <person name="Liu X.D."/>
            <person name="Xu X.Y."/>
            <person name="Sun W.H."/>
            <person name="Yu X."/>
            <person name="Zhu X."/>
            <person name="Wang Z.W."/>
            <person name="Zhao X."/>
            <person name="Zhong W.Y."/>
            <person name="Chen H."/>
            <person name="Yin W.L."/>
            <person name="Huang T."/>
            <person name="Niu S.C."/>
            <person name="Liu Z.J."/>
        </authorList>
    </citation>
    <scope>NUCLEOTIDE SEQUENCE [LARGE SCALE GENOMIC DNA]</scope>
    <source>
        <strain evidence="23">Lindl</strain>
    </source>
</reference>
<evidence type="ECO:0000256" key="2">
    <source>
        <dbReference type="ARBA" id="ARBA00008684"/>
    </source>
</evidence>
<keyword evidence="24" id="KW-1185">Reference proteome</keyword>
<dbReference type="FunFam" id="3.80.10.10:FF:000041">
    <property type="entry name" value="LRR receptor-like serine/threonine-protein kinase ERECTA"/>
    <property type="match status" value="1"/>
</dbReference>
<keyword evidence="9" id="KW-0677">Repeat</keyword>
<keyword evidence="11" id="KW-0418">Kinase</keyword>
<evidence type="ECO:0000256" key="10">
    <source>
        <dbReference type="ARBA" id="ARBA00022741"/>
    </source>
</evidence>
<evidence type="ECO:0000256" key="12">
    <source>
        <dbReference type="ARBA" id="ARBA00022840"/>
    </source>
</evidence>
<dbReference type="InterPro" id="IPR011009">
    <property type="entry name" value="Kinase-like_dom_sf"/>
</dbReference>
<dbReference type="SMART" id="SM00220">
    <property type="entry name" value="S_TKc"/>
    <property type="match status" value="1"/>
</dbReference>
<dbReference type="Proteomes" id="UP000775213">
    <property type="component" value="Unassembled WGS sequence"/>
</dbReference>
<evidence type="ECO:0000256" key="16">
    <source>
        <dbReference type="ARBA" id="ARBA00023180"/>
    </source>
</evidence>
<evidence type="ECO:0000256" key="6">
    <source>
        <dbReference type="ARBA" id="ARBA00022679"/>
    </source>
</evidence>
<evidence type="ECO:0000256" key="3">
    <source>
        <dbReference type="ARBA" id="ARBA00012513"/>
    </source>
</evidence>
<keyword evidence="16" id="KW-0325">Glycoprotein</keyword>
<dbReference type="Pfam" id="PF00069">
    <property type="entry name" value="Pkinase"/>
    <property type="match status" value="1"/>
</dbReference>
<proteinExistence type="inferred from homology"/>
<keyword evidence="12 19" id="KW-0067">ATP-binding</keyword>
<dbReference type="InterPro" id="IPR008271">
    <property type="entry name" value="Ser/Thr_kinase_AS"/>
</dbReference>
<sequence length="1120" mass="122944">MVALGVVVGHATPLTFRKEQSRLCRHLYFGGACAGTADALLPPTLSLDRPYLIAILHLSLSLSLSLSRCYDVEQELLLRRSDSHYERLASFGGRDIKRRNAMGRIAALALLCCLLPAVAPLSNEGKALLAMKASFNNVANLLLDWNPSATSADDANATAGEGLDEHCAWRGVLCDNLTPTVVSLNLSNLNLGGEISPAVGELKSLLSLDLKGNRLMGQIPDEIGDCVSLKYLDLSGNSLYGDIPFSVSKLKQLEELNLKNNQLTGPIPSTLSQIPNLKTLDLAQNQLTGEIPRLIYWNEVLQYLGLRGNSLTGILSPDMCQLTGLWYLCVVKPCYSYRICYVAPTLNVHDLISLFIFLGLSDVRGNNLTGPIPENIGNCTSFEILDISYNAITGEIPYNIGFLQVATLSLQGNRLTGKIPEVIGLMQALAVLDLSENELVGPIPPILGNLSYTGKLYLHGNKLSGPIPPELGNMSKLSYLQLNGNELEGTIPAELGKLEDLFELNLANNKLEGPIPRNISLCTALNQFNVHGNRLNGSIPLEFQKLDSLTYLNFSANHFKGKIPDELGQIINLDTLDLSDNNFSGHIPDSIGDLEHLLVLNLSRNNLNGPVPNEFGNLRSVQVIDLSYNKLSGFIPEELGQLQNINALILSENNIHGGIPSQLTNCFSLTTLDLSFNNLSGYIPAAKNFSRFPSESFLGNPLLCGNWPGSSCSLDGHASRISISLAAVVCITLGFITLILMVLVAIYKSNQPKPFIQGPCRTGQGPPKLVVLQMDLAIHTYDEIMRITENLSEQYIIGYGASSTVYKCVLKNSRAIAIKRLYSQYPHNLREFETELETIGSIRHRNLVSLHGYSLSPHGNLLFYDYMQNGSLWDLLHGPSKKVKLDWDTRLKISVGAAQGLAYLHHDCNPRIIHRDVKSSNILLDENFEAHLSDFGIAKCIPSAKTHASTYVLGTIGYIDPEYARTSRLTEKSDVYSFGIVLLELLTGKKAVDNESNLHQLILSRADDNTVMEAVDSEVSITCMDLGLVRKAFQLALLCTKRHPSDRPTMHEVSRVLTSLMPAPSLKPCSLPLKTNDYTRIIASDEKTQDNDNDDHHQYSSSSDGPWFMKFGEVISKNTL</sequence>
<keyword evidence="6" id="KW-0808">Transferase</keyword>
<dbReference type="SMART" id="SM00369">
    <property type="entry name" value="LRR_TYP"/>
    <property type="match status" value="7"/>
</dbReference>
<dbReference type="GO" id="GO:0005524">
    <property type="term" value="F:ATP binding"/>
    <property type="evidence" value="ECO:0007669"/>
    <property type="project" value="UniProtKB-UniRule"/>
</dbReference>
<evidence type="ECO:0000256" key="11">
    <source>
        <dbReference type="ARBA" id="ARBA00022777"/>
    </source>
</evidence>
<dbReference type="InterPro" id="IPR017441">
    <property type="entry name" value="Protein_kinase_ATP_BS"/>
</dbReference>
<keyword evidence="8" id="KW-0732">Signal</keyword>
<gene>
    <name evidence="23" type="ORF">IEQ34_014430</name>
</gene>
<dbReference type="SUPFAM" id="SSF52047">
    <property type="entry name" value="RNI-like"/>
    <property type="match status" value="2"/>
</dbReference>
<keyword evidence="10 19" id="KW-0547">Nucleotide-binding</keyword>
<dbReference type="Gene3D" id="3.30.200.20">
    <property type="entry name" value="Phosphorylase Kinase, domain 1"/>
    <property type="match status" value="1"/>
</dbReference>
<dbReference type="Pfam" id="PF13516">
    <property type="entry name" value="LRR_6"/>
    <property type="match status" value="1"/>
</dbReference>
<dbReference type="SUPFAM" id="SSF56112">
    <property type="entry name" value="Protein kinase-like (PK-like)"/>
    <property type="match status" value="1"/>
</dbReference>
<name>A0AAV7GLI6_DENCH</name>
<evidence type="ECO:0000256" key="9">
    <source>
        <dbReference type="ARBA" id="ARBA00022737"/>
    </source>
</evidence>
<keyword evidence="14 21" id="KW-0472">Membrane</keyword>
<evidence type="ECO:0000256" key="14">
    <source>
        <dbReference type="ARBA" id="ARBA00023136"/>
    </source>
</evidence>
<feature type="transmembrane region" description="Helical" evidence="21">
    <location>
        <begin position="721"/>
        <end position="747"/>
    </location>
</feature>
<dbReference type="InterPro" id="IPR051420">
    <property type="entry name" value="Ser_Thr_Kinases_DiverseReg"/>
</dbReference>
<keyword evidence="15" id="KW-0675">Receptor</keyword>
<dbReference type="EC" id="2.7.11.1" evidence="3"/>
<dbReference type="FunFam" id="3.80.10.10:FF:000219">
    <property type="entry name" value="LRR receptor-like serine/threonine-protein kinase ERL1"/>
    <property type="match status" value="1"/>
</dbReference>
<feature type="compositionally biased region" description="Basic and acidic residues" evidence="20">
    <location>
        <begin position="1085"/>
        <end position="1098"/>
    </location>
</feature>
<comment type="caution">
    <text evidence="23">The sequence shown here is derived from an EMBL/GenBank/DDBJ whole genome shotgun (WGS) entry which is preliminary data.</text>
</comment>
<dbReference type="FunFam" id="3.30.200.20:FF:000288">
    <property type="entry name" value="LRR receptor-like serine/threonine-protein kinase ERECTA"/>
    <property type="match status" value="1"/>
</dbReference>
<dbReference type="EMBL" id="JAGFBR010000013">
    <property type="protein sequence ID" value="KAH0456523.1"/>
    <property type="molecule type" value="Genomic_DNA"/>
</dbReference>
<dbReference type="FunFam" id="3.80.10.10:FF:000077">
    <property type="entry name" value="LRR receptor-like serine/threonine-protein kinase ERL1"/>
    <property type="match status" value="1"/>
</dbReference>
<dbReference type="InterPro" id="IPR000719">
    <property type="entry name" value="Prot_kinase_dom"/>
</dbReference>
<dbReference type="PROSITE" id="PS51450">
    <property type="entry name" value="LRR"/>
    <property type="match status" value="1"/>
</dbReference>
<dbReference type="InterPro" id="IPR001611">
    <property type="entry name" value="Leu-rich_rpt"/>
</dbReference>
<evidence type="ECO:0000256" key="20">
    <source>
        <dbReference type="SAM" id="MobiDB-lite"/>
    </source>
</evidence>
<comment type="subcellular location">
    <subcellularLocation>
        <location evidence="1">Cell membrane</location>
        <topology evidence="1">Single-pass type I membrane protein</topology>
    </subcellularLocation>
</comment>
<dbReference type="PANTHER" id="PTHR48005">
    <property type="entry name" value="LEUCINE RICH REPEAT KINASE 2"/>
    <property type="match status" value="1"/>
</dbReference>
<evidence type="ECO:0000313" key="23">
    <source>
        <dbReference type="EMBL" id="KAH0456523.1"/>
    </source>
</evidence>
<keyword evidence="7 21" id="KW-0812">Transmembrane</keyword>
<dbReference type="CDD" id="cd14066">
    <property type="entry name" value="STKc_IRAK"/>
    <property type="match status" value="1"/>
</dbReference>
<keyword evidence="4" id="KW-0723">Serine/threonine-protein kinase</keyword>
<evidence type="ECO:0000259" key="22">
    <source>
        <dbReference type="PROSITE" id="PS50011"/>
    </source>
</evidence>
<evidence type="ECO:0000313" key="24">
    <source>
        <dbReference type="Proteomes" id="UP000775213"/>
    </source>
</evidence>
<dbReference type="AlphaFoldDB" id="A0AAV7GLI6"/>
<dbReference type="GO" id="GO:0005886">
    <property type="term" value="C:plasma membrane"/>
    <property type="evidence" value="ECO:0007669"/>
    <property type="project" value="UniProtKB-SubCell"/>
</dbReference>
<dbReference type="Pfam" id="PF00560">
    <property type="entry name" value="LRR_1"/>
    <property type="match status" value="8"/>
</dbReference>
<dbReference type="GO" id="GO:0004674">
    <property type="term" value="F:protein serine/threonine kinase activity"/>
    <property type="evidence" value="ECO:0007669"/>
    <property type="project" value="UniProtKB-KW"/>
</dbReference>
<evidence type="ECO:0000256" key="1">
    <source>
        <dbReference type="ARBA" id="ARBA00004251"/>
    </source>
</evidence>
<evidence type="ECO:0000256" key="13">
    <source>
        <dbReference type="ARBA" id="ARBA00022989"/>
    </source>
</evidence>
<evidence type="ECO:0000256" key="18">
    <source>
        <dbReference type="ARBA" id="ARBA00048977"/>
    </source>
</evidence>
<comment type="catalytic activity">
    <reaction evidence="18">
        <text>L-seryl-[protein] + ATP = O-phospho-L-seryl-[protein] + ADP + H(+)</text>
        <dbReference type="Rhea" id="RHEA:17989"/>
        <dbReference type="Rhea" id="RHEA-COMP:9863"/>
        <dbReference type="Rhea" id="RHEA-COMP:11604"/>
        <dbReference type="ChEBI" id="CHEBI:15378"/>
        <dbReference type="ChEBI" id="CHEBI:29999"/>
        <dbReference type="ChEBI" id="CHEBI:30616"/>
        <dbReference type="ChEBI" id="CHEBI:83421"/>
        <dbReference type="ChEBI" id="CHEBI:456216"/>
        <dbReference type="EC" id="2.7.11.1"/>
    </reaction>
    <physiologicalReaction direction="left-to-right" evidence="18">
        <dbReference type="Rhea" id="RHEA:17990"/>
    </physiologicalReaction>
</comment>
<evidence type="ECO:0000256" key="4">
    <source>
        <dbReference type="ARBA" id="ARBA00022527"/>
    </source>
</evidence>
<dbReference type="PROSITE" id="PS00108">
    <property type="entry name" value="PROTEIN_KINASE_ST"/>
    <property type="match status" value="1"/>
</dbReference>
<evidence type="ECO:0000256" key="21">
    <source>
        <dbReference type="SAM" id="Phobius"/>
    </source>
</evidence>
<dbReference type="InterPro" id="IPR032675">
    <property type="entry name" value="LRR_dom_sf"/>
</dbReference>
<feature type="domain" description="Protein kinase" evidence="22">
    <location>
        <begin position="791"/>
        <end position="1061"/>
    </location>
</feature>
<evidence type="ECO:0000256" key="8">
    <source>
        <dbReference type="ARBA" id="ARBA00022729"/>
    </source>
</evidence>
<dbReference type="PANTHER" id="PTHR48005:SF65">
    <property type="entry name" value="LEUCINE-RICH REPEAT RECEPTOR-LIKE SERINE_THREONINE_TYROSINE-PROTEIN KINASE SOBIR1"/>
    <property type="match status" value="1"/>
</dbReference>
<dbReference type="Pfam" id="PF23598">
    <property type="entry name" value="LRR_14"/>
    <property type="match status" value="1"/>
</dbReference>
<feature type="region of interest" description="Disordered" evidence="20">
    <location>
        <begin position="1085"/>
        <end position="1104"/>
    </location>
</feature>
<comment type="similarity">
    <text evidence="2">Belongs to the protein kinase superfamily. Ser/Thr protein kinase family.</text>
</comment>
<evidence type="ECO:0000256" key="19">
    <source>
        <dbReference type="PROSITE-ProRule" id="PRU10141"/>
    </source>
</evidence>
<comment type="catalytic activity">
    <reaction evidence="17">
        <text>L-threonyl-[protein] + ATP = O-phospho-L-threonyl-[protein] + ADP + H(+)</text>
        <dbReference type="Rhea" id="RHEA:46608"/>
        <dbReference type="Rhea" id="RHEA-COMP:11060"/>
        <dbReference type="Rhea" id="RHEA-COMP:11605"/>
        <dbReference type="ChEBI" id="CHEBI:15378"/>
        <dbReference type="ChEBI" id="CHEBI:30013"/>
        <dbReference type="ChEBI" id="CHEBI:30616"/>
        <dbReference type="ChEBI" id="CHEBI:61977"/>
        <dbReference type="ChEBI" id="CHEBI:456216"/>
        <dbReference type="EC" id="2.7.11.1"/>
    </reaction>
    <physiologicalReaction direction="left-to-right" evidence="17">
        <dbReference type="Rhea" id="RHEA:46609"/>
    </physiologicalReaction>
</comment>
<dbReference type="Gene3D" id="1.10.510.10">
    <property type="entry name" value="Transferase(Phosphotransferase) domain 1"/>
    <property type="match status" value="1"/>
</dbReference>
<protein>
    <recommendedName>
        <fullName evidence="3">non-specific serine/threonine protein kinase</fullName>
        <ecNumber evidence="3">2.7.11.1</ecNumber>
    </recommendedName>
</protein>
<dbReference type="Gene3D" id="3.80.10.10">
    <property type="entry name" value="Ribonuclease Inhibitor"/>
    <property type="match status" value="3"/>
</dbReference>
<accession>A0AAV7GLI6</accession>
<evidence type="ECO:0000256" key="5">
    <source>
        <dbReference type="ARBA" id="ARBA00022614"/>
    </source>
</evidence>
<dbReference type="PROSITE" id="PS00107">
    <property type="entry name" value="PROTEIN_KINASE_ATP"/>
    <property type="match status" value="1"/>
</dbReference>
<evidence type="ECO:0000256" key="15">
    <source>
        <dbReference type="ARBA" id="ARBA00023170"/>
    </source>
</evidence>
<dbReference type="InterPro" id="IPR003591">
    <property type="entry name" value="Leu-rich_rpt_typical-subtyp"/>
</dbReference>
<evidence type="ECO:0000256" key="7">
    <source>
        <dbReference type="ARBA" id="ARBA00022692"/>
    </source>
</evidence>
<keyword evidence="13 21" id="KW-1133">Transmembrane helix</keyword>
<dbReference type="FunFam" id="1.10.510.10:FF:000290">
    <property type="entry name" value="LRR receptor-like serine/threonine-protein kinase ERECTA"/>
    <property type="match status" value="1"/>
</dbReference>
<evidence type="ECO:0000256" key="17">
    <source>
        <dbReference type="ARBA" id="ARBA00048659"/>
    </source>
</evidence>